<evidence type="ECO:0000313" key="4">
    <source>
        <dbReference type="Proteomes" id="UP000234343"/>
    </source>
</evidence>
<dbReference type="InterPro" id="IPR048350">
    <property type="entry name" value="S-Me-THD-like_C"/>
</dbReference>
<dbReference type="AlphaFoldDB" id="A0A2H5FN78"/>
<evidence type="ECO:0000259" key="2">
    <source>
        <dbReference type="Pfam" id="PF20906"/>
    </source>
</evidence>
<evidence type="ECO:0000259" key="1">
    <source>
        <dbReference type="Pfam" id="PF06032"/>
    </source>
</evidence>
<dbReference type="Pfam" id="PF06032">
    <property type="entry name" value="S-Me-THD_N"/>
    <property type="match status" value="1"/>
</dbReference>
<dbReference type="InterPro" id="IPR024071">
    <property type="entry name" value="S-Me-THD_C_sf"/>
</dbReference>
<protein>
    <submittedName>
        <fullName evidence="3">DUF917 domain-containing protein</fullName>
    </submittedName>
</protein>
<dbReference type="Gene3D" id="2.40.390.10">
    <property type="entry name" value="CV3147-like"/>
    <property type="match status" value="1"/>
</dbReference>
<dbReference type="InterPro" id="IPR010318">
    <property type="entry name" value="S-Me-THD_N"/>
</dbReference>
<feature type="domain" description="S-Me-THD-like C-terminal" evidence="2">
    <location>
        <begin position="191"/>
        <end position="374"/>
    </location>
</feature>
<proteinExistence type="predicted"/>
<accession>A0A2H5FN78</accession>
<dbReference type="EMBL" id="CP025491">
    <property type="protein sequence ID" value="AUH73028.1"/>
    <property type="molecule type" value="Genomic_DNA"/>
</dbReference>
<name>A0A2H5FN78_9GAMM</name>
<dbReference type="Pfam" id="PF20906">
    <property type="entry name" value="S-Me-THD_C"/>
    <property type="match status" value="1"/>
</dbReference>
<reference evidence="3 4" key="1">
    <citation type="submission" date="2017-12" db="EMBL/GenBank/DDBJ databases">
        <title>Legionella sainthelensi LA01-117, whole genome sequence of a clinical isolate from New Zealand.</title>
        <authorList>
            <person name="Cree S.L."/>
            <person name="Slow S."/>
            <person name="Kennedy M.A."/>
            <person name="Murdoch D.R."/>
            <person name="Biggs P.J."/>
            <person name="Anderson T."/>
        </authorList>
    </citation>
    <scope>NUCLEOTIDE SEQUENCE [LARGE SCALE GENOMIC DNA]</scope>
    <source>
        <strain evidence="3 4">LA01-117</strain>
    </source>
</reference>
<sequence>MYEIKGYMIIISTHQQIEDFTRGCCFFATGGGGDPLFGQKMLREVMRAGKEIRIIDVKELTNDAWTICPYLMGPAPGPESKEVIQERKNYGLLHEFVSNMPAAATQLLLEHEKIKLNAVIPLELGAAATSSAVATAAWLGVPTIDGDYAGRALPEVAQILPAVNNVNLLPIASCDAYGNQVIIKKTTGLHMTERLGKIMATASLSLVGQAALLKQLKQIKSFMLLNTLSKALSVGSALREAREGKNHSLQSIIELTQAKILFIGKVIERKAAVQDGYYIGYVHLVGIDNFKGDQFKIWVKNENILSWLNDEPYIACPDLITIIDRSTFEPVIIGKLNEATDVLVLGIPAPESFRSPAAIKLLGPKHFGFDFKAKALSEI</sequence>
<feature type="domain" description="S-Me-THD N-terminal" evidence="1">
    <location>
        <begin position="15"/>
        <end position="185"/>
    </location>
</feature>
<keyword evidence="4" id="KW-1185">Reference proteome</keyword>
<dbReference type="KEGG" id="lsh:CAB17_13965"/>
<organism evidence="3 4">
    <name type="scientific">Legionella sainthelensi</name>
    <dbReference type="NCBI Taxonomy" id="28087"/>
    <lineage>
        <taxon>Bacteria</taxon>
        <taxon>Pseudomonadati</taxon>
        <taxon>Pseudomonadota</taxon>
        <taxon>Gammaproteobacteria</taxon>
        <taxon>Legionellales</taxon>
        <taxon>Legionellaceae</taxon>
        <taxon>Legionella</taxon>
    </lineage>
</organism>
<dbReference type="SUPFAM" id="SSF160991">
    <property type="entry name" value="CV3147-like"/>
    <property type="match status" value="1"/>
</dbReference>
<evidence type="ECO:0000313" key="3">
    <source>
        <dbReference type="EMBL" id="AUH73028.1"/>
    </source>
</evidence>
<gene>
    <name evidence="3" type="ORF">CAB17_13965</name>
</gene>
<dbReference type="Proteomes" id="UP000234343">
    <property type="component" value="Chromosome"/>
</dbReference>
<dbReference type="Gene3D" id="3.40.1610.10">
    <property type="entry name" value="CV3147-like domain"/>
    <property type="match status" value="1"/>
</dbReference>
<dbReference type="InterPro" id="IPR027479">
    <property type="entry name" value="S-Me-THD_N_sf"/>
</dbReference>